<dbReference type="Proteomes" id="UP001432027">
    <property type="component" value="Unassembled WGS sequence"/>
</dbReference>
<feature type="chain" id="PRO_5044022903" description="UPAR/Ly6 domain-containing protein" evidence="1">
    <location>
        <begin position="18"/>
        <end position="138"/>
    </location>
</feature>
<feature type="non-terminal residue" evidence="2">
    <location>
        <position position="1"/>
    </location>
</feature>
<keyword evidence="1" id="KW-0732">Signal</keyword>
<dbReference type="AlphaFoldDB" id="A0AAV5SEX2"/>
<evidence type="ECO:0000313" key="3">
    <source>
        <dbReference type="Proteomes" id="UP001432027"/>
    </source>
</evidence>
<keyword evidence="3" id="KW-1185">Reference proteome</keyword>
<sequence>LSELAILLISLHAVTEAIQCLNTSDDLYYFPVECPPQTRFCLNVARIERRVADSAVHGILIESKECDDHQICQHMRVSPLFNHKINSEHHFNQTGCVVTPHLRVCCCTGDYCNQATVSTVVHSALLVTIILLLHHVSF</sequence>
<evidence type="ECO:0008006" key="4">
    <source>
        <dbReference type="Google" id="ProtNLM"/>
    </source>
</evidence>
<evidence type="ECO:0000313" key="2">
    <source>
        <dbReference type="EMBL" id="GMS81247.1"/>
    </source>
</evidence>
<organism evidence="2 3">
    <name type="scientific">Pristionchus entomophagus</name>
    <dbReference type="NCBI Taxonomy" id="358040"/>
    <lineage>
        <taxon>Eukaryota</taxon>
        <taxon>Metazoa</taxon>
        <taxon>Ecdysozoa</taxon>
        <taxon>Nematoda</taxon>
        <taxon>Chromadorea</taxon>
        <taxon>Rhabditida</taxon>
        <taxon>Rhabditina</taxon>
        <taxon>Diplogasteromorpha</taxon>
        <taxon>Diplogasteroidea</taxon>
        <taxon>Neodiplogasteridae</taxon>
        <taxon>Pristionchus</taxon>
    </lineage>
</organism>
<proteinExistence type="predicted"/>
<dbReference type="EMBL" id="BTSX01000001">
    <property type="protein sequence ID" value="GMS81247.1"/>
    <property type="molecule type" value="Genomic_DNA"/>
</dbReference>
<reference evidence="2" key="1">
    <citation type="submission" date="2023-10" db="EMBL/GenBank/DDBJ databases">
        <title>Genome assembly of Pristionchus species.</title>
        <authorList>
            <person name="Yoshida K."/>
            <person name="Sommer R.J."/>
        </authorList>
    </citation>
    <scope>NUCLEOTIDE SEQUENCE</scope>
    <source>
        <strain evidence="2">RS0144</strain>
    </source>
</reference>
<accession>A0AAV5SEX2</accession>
<protein>
    <recommendedName>
        <fullName evidence="4">UPAR/Ly6 domain-containing protein</fullName>
    </recommendedName>
</protein>
<feature type="signal peptide" evidence="1">
    <location>
        <begin position="1"/>
        <end position="17"/>
    </location>
</feature>
<comment type="caution">
    <text evidence="2">The sequence shown here is derived from an EMBL/GenBank/DDBJ whole genome shotgun (WGS) entry which is preliminary data.</text>
</comment>
<gene>
    <name evidence="2" type="ORF">PENTCL1PPCAC_3422</name>
</gene>
<name>A0AAV5SEX2_9BILA</name>
<evidence type="ECO:0000256" key="1">
    <source>
        <dbReference type="SAM" id="SignalP"/>
    </source>
</evidence>